<dbReference type="Pfam" id="PF03968">
    <property type="entry name" value="LptD_N"/>
    <property type="match status" value="1"/>
</dbReference>
<dbReference type="InterPro" id="IPR052037">
    <property type="entry name" value="LPS_export_LptA"/>
</dbReference>
<dbReference type="PANTHER" id="PTHR36504:SF1">
    <property type="entry name" value="LIPOPOLYSACCHARIDE EXPORT SYSTEM PROTEIN LPTA"/>
    <property type="match status" value="1"/>
</dbReference>
<evidence type="ECO:0000256" key="1">
    <source>
        <dbReference type="ARBA" id="ARBA00022448"/>
    </source>
</evidence>
<evidence type="ECO:0000313" key="6">
    <source>
        <dbReference type="EMBL" id="ADK85324.1"/>
    </source>
</evidence>
<dbReference type="GO" id="GO:0009279">
    <property type="term" value="C:cell outer membrane"/>
    <property type="evidence" value="ECO:0007669"/>
    <property type="project" value="TreeGrafter"/>
</dbReference>
<dbReference type="EMBL" id="CP002085">
    <property type="protein sequence ID" value="ADK85324.1"/>
    <property type="molecule type" value="Genomic_DNA"/>
</dbReference>
<accession>E1QL59</accession>
<keyword evidence="7" id="KW-1185">Reference proteome</keyword>
<keyword evidence="2 4" id="KW-0732">Signal</keyword>
<dbReference type="PANTHER" id="PTHR36504">
    <property type="entry name" value="LIPOPOLYSACCHARIDE EXPORT SYSTEM PROTEIN LPTA"/>
    <property type="match status" value="1"/>
</dbReference>
<proteinExistence type="predicted"/>
<name>E1QL59_DESB2</name>
<evidence type="ECO:0000256" key="4">
    <source>
        <dbReference type="SAM" id="SignalP"/>
    </source>
</evidence>
<dbReference type="OrthoDB" id="9782597at2"/>
<evidence type="ECO:0000313" key="7">
    <source>
        <dbReference type="Proteomes" id="UP000009047"/>
    </source>
</evidence>
<evidence type="ECO:0000259" key="5">
    <source>
        <dbReference type="Pfam" id="PF03968"/>
    </source>
</evidence>
<feature type="domain" description="Organic solvent tolerance-like N-terminal" evidence="5">
    <location>
        <begin position="34"/>
        <end position="161"/>
    </location>
</feature>
<dbReference type="Proteomes" id="UP000009047">
    <property type="component" value="Chromosome"/>
</dbReference>
<gene>
    <name evidence="6" type="ordered locus">Deba_1959</name>
</gene>
<keyword evidence="1" id="KW-0813">Transport</keyword>
<sequence>MKRLTIAATLFVFCLFAAGAALAAELVASDKPINVDADSLEVDNKNNVAHFIGKVTAKQGDVNIVCDQLDVYYDNTDKPRQEAPAQASGESALGLGGGDGRVTKVVALGHVRVTQKDRVAVGRKGTYWAGARKLLMEGNATVWQGKNQVAGEKITVFLDQDRALVHGQPGKRVSVTIVPDKKK</sequence>
<keyword evidence="3" id="KW-0574">Periplasm</keyword>
<feature type="chain" id="PRO_5003150339" evidence="4">
    <location>
        <begin position="24"/>
        <end position="183"/>
    </location>
</feature>
<dbReference type="AlphaFoldDB" id="E1QL59"/>
<feature type="signal peptide" evidence="4">
    <location>
        <begin position="1"/>
        <end position="23"/>
    </location>
</feature>
<dbReference type="NCBIfam" id="TIGR03002">
    <property type="entry name" value="outer_YhbN_LptA"/>
    <property type="match status" value="1"/>
</dbReference>
<organism evidence="6 7">
    <name type="scientific">Desulfarculus baarsii (strain ATCC 33931 / DSM 2075 / LMG 7858 / VKM B-1802 / 2st14)</name>
    <dbReference type="NCBI Taxonomy" id="644282"/>
    <lineage>
        <taxon>Bacteria</taxon>
        <taxon>Pseudomonadati</taxon>
        <taxon>Thermodesulfobacteriota</taxon>
        <taxon>Desulfarculia</taxon>
        <taxon>Desulfarculales</taxon>
        <taxon>Desulfarculaceae</taxon>
        <taxon>Desulfarculus</taxon>
    </lineage>
</organism>
<dbReference type="InterPro" id="IPR005653">
    <property type="entry name" value="OstA-like_N"/>
</dbReference>
<dbReference type="eggNOG" id="COG1934">
    <property type="taxonomic scope" value="Bacteria"/>
</dbReference>
<dbReference type="GO" id="GO:0017089">
    <property type="term" value="F:glycolipid transfer activity"/>
    <property type="evidence" value="ECO:0007669"/>
    <property type="project" value="TreeGrafter"/>
</dbReference>
<dbReference type="InterPro" id="IPR014340">
    <property type="entry name" value="LptA"/>
</dbReference>
<evidence type="ECO:0000256" key="3">
    <source>
        <dbReference type="ARBA" id="ARBA00022764"/>
    </source>
</evidence>
<evidence type="ECO:0000256" key="2">
    <source>
        <dbReference type="ARBA" id="ARBA00022729"/>
    </source>
</evidence>
<dbReference type="GO" id="GO:0001530">
    <property type="term" value="F:lipopolysaccharide binding"/>
    <property type="evidence" value="ECO:0007669"/>
    <property type="project" value="InterPro"/>
</dbReference>
<dbReference type="HOGENOM" id="CLU_095993_7_1_7"/>
<dbReference type="GO" id="GO:0015920">
    <property type="term" value="P:lipopolysaccharide transport"/>
    <property type="evidence" value="ECO:0007669"/>
    <property type="project" value="InterPro"/>
</dbReference>
<reference evidence="6 7" key="1">
    <citation type="journal article" date="2010" name="Stand. Genomic Sci.">
        <title>Complete genome sequence of Desulfarculus baarsii type strain (2st14).</title>
        <authorList>
            <person name="Sun H."/>
            <person name="Spring S."/>
            <person name="Lapidus A."/>
            <person name="Davenport K."/>
            <person name="Del Rio T.G."/>
            <person name="Tice H."/>
            <person name="Nolan M."/>
            <person name="Copeland A."/>
            <person name="Cheng J.F."/>
            <person name="Lucas S."/>
            <person name="Tapia R."/>
            <person name="Goodwin L."/>
            <person name="Pitluck S."/>
            <person name="Ivanova N."/>
            <person name="Pagani I."/>
            <person name="Mavromatis K."/>
            <person name="Ovchinnikova G."/>
            <person name="Pati A."/>
            <person name="Chen A."/>
            <person name="Palaniappan K."/>
            <person name="Hauser L."/>
            <person name="Chang Y.J."/>
            <person name="Jeffries C.D."/>
            <person name="Detter J.C."/>
            <person name="Han C."/>
            <person name="Rohde M."/>
            <person name="Brambilla E."/>
            <person name="Goker M."/>
            <person name="Woyke T."/>
            <person name="Bristow J."/>
            <person name="Eisen J.A."/>
            <person name="Markowitz V."/>
            <person name="Hugenholtz P."/>
            <person name="Kyrpides N.C."/>
            <person name="Klenk H.P."/>
            <person name="Land M."/>
        </authorList>
    </citation>
    <scope>NUCLEOTIDE SEQUENCE [LARGE SCALE GENOMIC DNA]</scope>
    <source>
        <strain evidence="7">ATCC 33931 / DSM 2075 / LMG 7858 / VKM B-1802 / 2st14</strain>
    </source>
</reference>
<dbReference type="STRING" id="644282.Deba_1959"/>
<dbReference type="KEGG" id="dbr:Deba_1959"/>
<protein>
    <submittedName>
        <fullName evidence="6">Lipopolysaccharide transport periplasmic protein LptA</fullName>
    </submittedName>
</protein>
<dbReference type="GO" id="GO:0030288">
    <property type="term" value="C:outer membrane-bounded periplasmic space"/>
    <property type="evidence" value="ECO:0007669"/>
    <property type="project" value="TreeGrafter"/>
</dbReference>
<dbReference type="RefSeq" id="WP_013258765.1">
    <property type="nucleotide sequence ID" value="NC_014365.1"/>
</dbReference>
<dbReference type="Gene3D" id="2.60.450.10">
    <property type="entry name" value="Lipopolysaccharide (LPS) transport protein A like domain"/>
    <property type="match status" value="1"/>
</dbReference>